<dbReference type="AlphaFoldDB" id="A0A183MZI9"/>
<dbReference type="EMBL" id="UZAI01018717">
    <property type="protein sequence ID" value="VDP39645.1"/>
    <property type="molecule type" value="Genomic_DNA"/>
</dbReference>
<dbReference type="InterPro" id="IPR000477">
    <property type="entry name" value="RT_dom"/>
</dbReference>
<protein>
    <submittedName>
        <fullName evidence="1">Uncharacterized protein</fullName>
    </submittedName>
</protein>
<dbReference type="InterPro" id="IPR043502">
    <property type="entry name" value="DNA/RNA_pol_sf"/>
</dbReference>
<gene>
    <name evidence="1" type="ORF">SMRZ_LOCUS21464</name>
</gene>
<sequence length="313" mass="35299">MAIRQIKNQIATLRIIVEQSIGWNSSLYINFIDYEKAFDSVDRTTLWKLLRHYSVPQKIVNIIQNSYDGLHCKIVHGGQLTKSFEVKTGVRQGRLLSPFLFLLVIDWILKTSTSEEKHGIQWTSSMQLDDLDFADDLALLSQTQQQMQQNTISVAAASAAIVLNIHKGKNAGEDEQCSSSLSSTCTNSTTIDGEDLEDVKTFTYLGSIIDEQGGSDVDVKARMGKARTAYLQLRNIWNSKQLSTNIKVRIFNTNVKTVLLLYDTLQKIGAKVITTFHHSLNNRSSNRSFISLSKKLSMNWYVPNFSIHLCLTT</sequence>
<dbReference type="Proteomes" id="UP000277204">
    <property type="component" value="Unassembled WGS sequence"/>
</dbReference>
<name>A0A183MZI9_9TREM</name>
<accession>A0A183MZI9</accession>
<dbReference type="Pfam" id="PF00078">
    <property type="entry name" value="RVT_1"/>
    <property type="match status" value="1"/>
</dbReference>
<evidence type="ECO:0000313" key="2">
    <source>
        <dbReference type="Proteomes" id="UP000277204"/>
    </source>
</evidence>
<keyword evidence="2" id="KW-1185">Reference proteome</keyword>
<dbReference type="Pfam" id="PF20049">
    <property type="entry name" value="DUF6451"/>
    <property type="match status" value="1"/>
</dbReference>
<evidence type="ECO:0000313" key="1">
    <source>
        <dbReference type="EMBL" id="VDP39645.1"/>
    </source>
</evidence>
<dbReference type="PROSITE" id="PS50878">
    <property type="entry name" value="RT_POL"/>
    <property type="match status" value="1"/>
</dbReference>
<dbReference type="PANTHER" id="PTHR47027:SF25">
    <property type="entry name" value="REVERSE TRANSCRIPTASE DOMAIN-CONTAINING PROTEIN"/>
    <property type="match status" value="1"/>
</dbReference>
<proteinExistence type="predicted"/>
<dbReference type="InterPro" id="IPR045609">
    <property type="entry name" value="DUF6451"/>
</dbReference>
<dbReference type="PANTHER" id="PTHR47027">
    <property type="entry name" value="REVERSE TRANSCRIPTASE DOMAIN-CONTAINING PROTEIN"/>
    <property type="match status" value="1"/>
</dbReference>
<reference evidence="1 2" key="1">
    <citation type="submission" date="2018-11" db="EMBL/GenBank/DDBJ databases">
        <authorList>
            <consortium name="Pathogen Informatics"/>
        </authorList>
    </citation>
    <scope>NUCLEOTIDE SEQUENCE [LARGE SCALE GENOMIC DNA]</scope>
    <source>
        <strain evidence="1 2">Zambia</strain>
    </source>
</reference>
<dbReference type="SUPFAM" id="SSF56672">
    <property type="entry name" value="DNA/RNA polymerases"/>
    <property type="match status" value="1"/>
</dbReference>
<organism evidence="1 2">
    <name type="scientific">Schistosoma margrebowiei</name>
    <dbReference type="NCBI Taxonomy" id="48269"/>
    <lineage>
        <taxon>Eukaryota</taxon>
        <taxon>Metazoa</taxon>
        <taxon>Spiralia</taxon>
        <taxon>Lophotrochozoa</taxon>
        <taxon>Platyhelminthes</taxon>
        <taxon>Trematoda</taxon>
        <taxon>Digenea</taxon>
        <taxon>Strigeidida</taxon>
        <taxon>Schistosomatoidea</taxon>
        <taxon>Schistosomatidae</taxon>
        <taxon>Schistosoma</taxon>
    </lineage>
</organism>